<dbReference type="GeneID" id="64704212"/>
<name>A0A9P7JQV0_9AGAM</name>
<dbReference type="RefSeq" id="XP_041289377.1">
    <property type="nucleotide sequence ID" value="XM_041441953.1"/>
</dbReference>
<dbReference type="EMBL" id="JABBWM010000056">
    <property type="protein sequence ID" value="KAG2099894.1"/>
    <property type="molecule type" value="Genomic_DNA"/>
</dbReference>
<sequence length="212" mass="23149">MWSLEIHRFPYALFVQQPRKGFCQSLQKLKNGLTKKLPKHPKRTHNRTTAVQNVDIEGALLSQKSRPLYPSNDNKHLTTSQIPSDSVNQGLSGEPASQATPSGEEEEPDPQLVDVELQGACDGMQSMELLGKHAAPMKSAAGNASASLAVADDFEAAYLQPLKMIGSVLEKIADVHPYAKTVLGMLSAVSKIMIAQAEWDKYTLNLLKKLAD</sequence>
<dbReference type="OrthoDB" id="2693510at2759"/>
<feature type="region of interest" description="Disordered" evidence="1">
    <location>
        <begin position="36"/>
        <end position="55"/>
    </location>
</feature>
<dbReference type="AlphaFoldDB" id="A0A9P7JQV0"/>
<dbReference type="Proteomes" id="UP000823399">
    <property type="component" value="Unassembled WGS sequence"/>
</dbReference>
<evidence type="ECO:0000256" key="1">
    <source>
        <dbReference type="SAM" id="MobiDB-lite"/>
    </source>
</evidence>
<evidence type="ECO:0000313" key="3">
    <source>
        <dbReference type="Proteomes" id="UP000823399"/>
    </source>
</evidence>
<feature type="compositionally biased region" description="Polar residues" evidence="1">
    <location>
        <begin position="77"/>
        <end position="101"/>
    </location>
</feature>
<gene>
    <name evidence="2" type="ORF">F5147DRAFT_777206</name>
</gene>
<reference evidence="2" key="1">
    <citation type="journal article" date="2020" name="New Phytol.">
        <title>Comparative genomics reveals dynamic genome evolution in host specialist ectomycorrhizal fungi.</title>
        <authorList>
            <person name="Lofgren L.A."/>
            <person name="Nguyen N.H."/>
            <person name="Vilgalys R."/>
            <person name="Ruytinx J."/>
            <person name="Liao H.L."/>
            <person name="Branco S."/>
            <person name="Kuo A."/>
            <person name="LaButti K."/>
            <person name="Lipzen A."/>
            <person name="Andreopoulos W."/>
            <person name="Pangilinan J."/>
            <person name="Riley R."/>
            <person name="Hundley H."/>
            <person name="Na H."/>
            <person name="Barry K."/>
            <person name="Grigoriev I.V."/>
            <person name="Stajich J.E."/>
            <person name="Kennedy P.G."/>
        </authorList>
    </citation>
    <scope>NUCLEOTIDE SEQUENCE</scope>
    <source>
        <strain evidence="2">FC423</strain>
    </source>
</reference>
<accession>A0A9P7JQV0</accession>
<feature type="compositionally biased region" description="Basic residues" evidence="1">
    <location>
        <begin position="36"/>
        <end position="46"/>
    </location>
</feature>
<feature type="region of interest" description="Disordered" evidence="1">
    <location>
        <begin position="65"/>
        <end position="110"/>
    </location>
</feature>
<proteinExistence type="predicted"/>
<comment type="caution">
    <text evidence="2">The sequence shown here is derived from an EMBL/GenBank/DDBJ whole genome shotgun (WGS) entry which is preliminary data.</text>
</comment>
<evidence type="ECO:0000313" key="2">
    <source>
        <dbReference type="EMBL" id="KAG2099894.1"/>
    </source>
</evidence>
<keyword evidence="3" id="KW-1185">Reference proteome</keyword>
<organism evidence="2 3">
    <name type="scientific">Suillus discolor</name>
    <dbReference type="NCBI Taxonomy" id="1912936"/>
    <lineage>
        <taxon>Eukaryota</taxon>
        <taxon>Fungi</taxon>
        <taxon>Dikarya</taxon>
        <taxon>Basidiomycota</taxon>
        <taxon>Agaricomycotina</taxon>
        <taxon>Agaricomycetes</taxon>
        <taxon>Agaricomycetidae</taxon>
        <taxon>Boletales</taxon>
        <taxon>Suillineae</taxon>
        <taxon>Suillaceae</taxon>
        <taxon>Suillus</taxon>
    </lineage>
</organism>
<protein>
    <submittedName>
        <fullName evidence="2">Uncharacterized protein</fullName>
    </submittedName>
</protein>